<dbReference type="EMBL" id="CM035417">
    <property type="protein sequence ID" value="KAH7422765.1"/>
    <property type="molecule type" value="Genomic_DNA"/>
</dbReference>
<comment type="caution">
    <text evidence="2">The sequence shown here is derived from an EMBL/GenBank/DDBJ whole genome shotgun (WGS) entry which is preliminary data.</text>
</comment>
<dbReference type="AlphaFoldDB" id="A0A8T2TMU4"/>
<evidence type="ECO:0000256" key="1">
    <source>
        <dbReference type="SAM" id="MobiDB-lite"/>
    </source>
</evidence>
<proteinExistence type="predicted"/>
<evidence type="ECO:0000313" key="3">
    <source>
        <dbReference type="Proteomes" id="UP000825935"/>
    </source>
</evidence>
<organism evidence="2 3">
    <name type="scientific">Ceratopteris richardii</name>
    <name type="common">Triangle waterfern</name>
    <dbReference type="NCBI Taxonomy" id="49495"/>
    <lineage>
        <taxon>Eukaryota</taxon>
        <taxon>Viridiplantae</taxon>
        <taxon>Streptophyta</taxon>
        <taxon>Embryophyta</taxon>
        <taxon>Tracheophyta</taxon>
        <taxon>Polypodiopsida</taxon>
        <taxon>Polypodiidae</taxon>
        <taxon>Polypodiales</taxon>
        <taxon>Pteridineae</taxon>
        <taxon>Pteridaceae</taxon>
        <taxon>Parkerioideae</taxon>
        <taxon>Ceratopteris</taxon>
    </lineage>
</organism>
<sequence length="236" mass="28462">MDRQIVNQPESSNSNGRIPYSIHPVNGRIIMDADGQRVIMRMMQLSLDMCLDPAFVPWEEISVAEKRYILDTLHTEFPVPNPFQEFSGRWMLACMREYHNHRRSFAERIFDDEMLQEYPPDQPFVPRENVVRGMTLYPMTYYPMIDNPMMHYYPMTDHNPMIHYYPMTDNPMMHYYPMFHYYPMMDYNPMRNVPMMMDYPMRSVPPDIAVSPTSQNNFDRGNAYRDSNPRRNRRRR</sequence>
<reference evidence="2" key="1">
    <citation type="submission" date="2021-08" db="EMBL/GenBank/DDBJ databases">
        <title>WGS assembly of Ceratopteris richardii.</title>
        <authorList>
            <person name="Marchant D.B."/>
            <person name="Chen G."/>
            <person name="Jenkins J."/>
            <person name="Shu S."/>
            <person name="Leebens-Mack J."/>
            <person name="Grimwood J."/>
            <person name="Schmutz J."/>
            <person name="Soltis P."/>
            <person name="Soltis D."/>
            <person name="Chen Z.-H."/>
        </authorList>
    </citation>
    <scope>NUCLEOTIDE SEQUENCE</scope>
    <source>
        <strain evidence="2">Whitten #5841</strain>
        <tissue evidence="2">Leaf</tissue>
    </source>
</reference>
<gene>
    <name evidence="2" type="ORF">KP509_12G024500</name>
</gene>
<name>A0A8T2TMU4_CERRI</name>
<protein>
    <submittedName>
        <fullName evidence="2">Uncharacterized protein</fullName>
    </submittedName>
</protein>
<evidence type="ECO:0000313" key="2">
    <source>
        <dbReference type="EMBL" id="KAH7422765.1"/>
    </source>
</evidence>
<accession>A0A8T2TMU4</accession>
<dbReference type="Proteomes" id="UP000825935">
    <property type="component" value="Chromosome 12"/>
</dbReference>
<keyword evidence="3" id="KW-1185">Reference proteome</keyword>
<feature type="region of interest" description="Disordered" evidence="1">
    <location>
        <begin position="208"/>
        <end position="236"/>
    </location>
</feature>